<dbReference type="AlphaFoldDB" id="A0A0E9T290"/>
<accession>A0A0E9T290</accession>
<sequence length="31" mass="3522">MRTHDRVWPEGIKTPGNRYSGSDLKLHGTIV</sequence>
<organism evidence="1">
    <name type="scientific">Anguilla anguilla</name>
    <name type="common">European freshwater eel</name>
    <name type="synonym">Muraena anguilla</name>
    <dbReference type="NCBI Taxonomy" id="7936"/>
    <lineage>
        <taxon>Eukaryota</taxon>
        <taxon>Metazoa</taxon>
        <taxon>Chordata</taxon>
        <taxon>Craniata</taxon>
        <taxon>Vertebrata</taxon>
        <taxon>Euteleostomi</taxon>
        <taxon>Actinopterygii</taxon>
        <taxon>Neopterygii</taxon>
        <taxon>Teleostei</taxon>
        <taxon>Anguilliformes</taxon>
        <taxon>Anguillidae</taxon>
        <taxon>Anguilla</taxon>
    </lineage>
</organism>
<protein>
    <submittedName>
        <fullName evidence="1">Uncharacterized protein</fullName>
    </submittedName>
</protein>
<name>A0A0E9T290_ANGAN</name>
<reference evidence="1" key="2">
    <citation type="journal article" date="2015" name="Fish Shellfish Immunol.">
        <title>Early steps in the European eel (Anguilla anguilla)-Vibrio vulnificus interaction in the gills: Role of the RtxA13 toxin.</title>
        <authorList>
            <person name="Callol A."/>
            <person name="Pajuelo D."/>
            <person name="Ebbesson L."/>
            <person name="Teles M."/>
            <person name="MacKenzie S."/>
            <person name="Amaro C."/>
        </authorList>
    </citation>
    <scope>NUCLEOTIDE SEQUENCE</scope>
</reference>
<reference evidence="1" key="1">
    <citation type="submission" date="2014-11" db="EMBL/GenBank/DDBJ databases">
        <authorList>
            <person name="Amaro Gonzalez C."/>
        </authorList>
    </citation>
    <scope>NUCLEOTIDE SEQUENCE</scope>
</reference>
<proteinExistence type="predicted"/>
<evidence type="ECO:0000313" key="1">
    <source>
        <dbReference type="EMBL" id="JAH47090.1"/>
    </source>
</evidence>
<dbReference type="EMBL" id="GBXM01061487">
    <property type="protein sequence ID" value="JAH47090.1"/>
    <property type="molecule type" value="Transcribed_RNA"/>
</dbReference>